<comment type="similarity">
    <text evidence="1 6">Belongs to the Cob(I)alamin adenosyltransferase family.</text>
</comment>
<dbReference type="RefSeq" id="WP_012415844.1">
    <property type="nucleotide sequence ID" value="NC_010645.1"/>
</dbReference>
<dbReference type="STRING" id="360910.BAV0140"/>
<evidence type="ECO:0000256" key="1">
    <source>
        <dbReference type="ARBA" id="ARBA00007487"/>
    </source>
</evidence>
<feature type="domain" description="Cobalamin adenosyltransferase-like" evidence="8">
    <location>
        <begin position="8"/>
        <end position="166"/>
    </location>
</feature>
<evidence type="ECO:0000256" key="6">
    <source>
        <dbReference type="RuleBase" id="RU366026"/>
    </source>
</evidence>
<keyword evidence="10" id="KW-1185">Reference proteome</keyword>
<evidence type="ECO:0000256" key="5">
    <source>
        <dbReference type="ARBA" id="ARBA00022840"/>
    </source>
</evidence>
<dbReference type="InterPro" id="IPR036451">
    <property type="entry name" value="CblAdoTrfase-like_sf"/>
</dbReference>
<keyword evidence="6" id="KW-0169">Cobalamin biosynthesis</keyword>
<dbReference type="PANTHER" id="PTHR12213">
    <property type="entry name" value="CORRINOID ADENOSYLTRANSFERASE"/>
    <property type="match status" value="1"/>
</dbReference>
<sequence>MANRLSVITTRTGDDGSTGLGDGSRVPKDDPRIMALGDVDEFNSTLGLLRCEALPDEVSADLLTIQHDLFDMGAELCIPGHAALSDEQVAYLDARLAFYNAALPPLREFILPGGTRAAALAHLARTAARRAERSVIALAAQAAVNAPLCQYLNRSSDLMFVLARYLNQSQGQADIYWSSRHSRVSGA</sequence>
<organism evidence="9 10">
    <name type="scientific">Bordetella avium (strain 197N)</name>
    <dbReference type="NCBI Taxonomy" id="360910"/>
    <lineage>
        <taxon>Bacteria</taxon>
        <taxon>Pseudomonadati</taxon>
        <taxon>Pseudomonadota</taxon>
        <taxon>Betaproteobacteria</taxon>
        <taxon>Burkholderiales</taxon>
        <taxon>Alcaligenaceae</taxon>
        <taxon>Bordetella</taxon>
    </lineage>
</organism>
<evidence type="ECO:0000259" key="8">
    <source>
        <dbReference type="Pfam" id="PF01923"/>
    </source>
</evidence>
<evidence type="ECO:0000313" key="9">
    <source>
        <dbReference type="EMBL" id="CAJ47746.1"/>
    </source>
</evidence>
<dbReference type="GO" id="GO:0009236">
    <property type="term" value="P:cobalamin biosynthetic process"/>
    <property type="evidence" value="ECO:0007669"/>
    <property type="project" value="UniProtKB-UniRule"/>
</dbReference>
<dbReference type="Gene3D" id="1.20.1200.10">
    <property type="entry name" value="Cobalamin adenosyltransferase-like"/>
    <property type="match status" value="1"/>
</dbReference>
<dbReference type="EC" id="2.5.1.-" evidence="6"/>
<dbReference type="InterPro" id="IPR016030">
    <property type="entry name" value="CblAdoTrfase-like"/>
</dbReference>
<accession>Q2L1D5</accession>
<comment type="catalytic activity">
    <reaction evidence="6">
        <text>2 cob(II)alamin + AH2 + 2 ATP = 2 adenosylcob(III)alamin + 2 triphosphate + A + 2 H(+)</text>
        <dbReference type="Rhea" id="RHEA:53304"/>
        <dbReference type="ChEBI" id="CHEBI:13193"/>
        <dbReference type="ChEBI" id="CHEBI:15378"/>
        <dbReference type="ChEBI" id="CHEBI:16304"/>
        <dbReference type="ChEBI" id="CHEBI:17499"/>
        <dbReference type="ChEBI" id="CHEBI:18036"/>
        <dbReference type="ChEBI" id="CHEBI:18408"/>
        <dbReference type="ChEBI" id="CHEBI:30616"/>
    </reaction>
</comment>
<dbReference type="OrthoDB" id="9778896at2"/>
<name>Q2L1D5_BORA1</name>
<dbReference type="Proteomes" id="UP000001977">
    <property type="component" value="Chromosome"/>
</dbReference>
<evidence type="ECO:0000256" key="3">
    <source>
        <dbReference type="ARBA" id="ARBA00022679"/>
    </source>
</evidence>
<dbReference type="eggNOG" id="COG2096">
    <property type="taxonomic scope" value="Bacteria"/>
</dbReference>
<evidence type="ECO:0000256" key="7">
    <source>
        <dbReference type="SAM" id="MobiDB-lite"/>
    </source>
</evidence>
<dbReference type="SUPFAM" id="SSF89028">
    <property type="entry name" value="Cobalamin adenosyltransferase-like"/>
    <property type="match status" value="1"/>
</dbReference>
<evidence type="ECO:0000256" key="2">
    <source>
        <dbReference type="ARBA" id="ARBA00011233"/>
    </source>
</evidence>
<comment type="subunit">
    <text evidence="2">Homotrimer.</text>
</comment>
<feature type="region of interest" description="Disordered" evidence="7">
    <location>
        <begin position="1"/>
        <end position="27"/>
    </location>
</feature>
<gene>
    <name evidence="9" type="primary">meaD</name>
    <name evidence="9" type="ordered locus">BAV0140</name>
</gene>
<dbReference type="AlphaFoldDB" id="Q2L1D5"/>
<dbReference type="EMBL" id="AM167904">
    <property type="protein sequence ID" value="CAJ47746.1"/>
    <property type="molecule type" value="Genomic_DNA"/>
</dbReference>
<proteinExistence type="inferred from homology"/>
<dbReference type="GO" id="GO:0005524">
    <property type="term" value="F:ATP binding"/>
    <property type="evidence" value="ECO:0007669"/>
    <property type="project" value="UniProtKB-UniRule"/>
</dbReference>
<keyword evidence="5 6" id="KW-0067">ATP-binding</keyword>
<dbReference type="FunFam" id="1.20.1200.10:FF:000001">
    <property type="entry name" value="Cob(I)yrinic acid a,c-diamide adenosyltransferase"/>
    <property type="match status" value="1"/>
</dbReference>
<dbReference type="KEGG" id="bav:BAV0140"/>
<dbReference type="PANTHER" id="PTHR12213:SF0">
    <property type="entry name" value="CORRINOID ADENOSYLTRANSFERASE MMAB"/>
    <property type="match status" value="1"/>
</dbReference>
<evidence type="ECO:0000256" key="4">
    <source>
        <dbReference type="ARBA" id="ARBA00022741"/>
    </source>
</evidence>
<dbReference type="InterPro" id="IPR029499">
    <property type="entry name" value="PduO-typ"/>
</dbReference>
<dbReference type="GO" id="GO:0008817">
    <property type="term" value="F:corrinoid adenosyltransferase activity"/>
    <property type="evidence" value="ECO:0007669"/>
    <property type="project" value="TreeGrafter"/>
</dbReference>
<dbReference type="Pfam" id="PF01923">
    <property type="entry name" value="Cob_adeno_trans"/>
    <property type="match status" value="1"/>
</dbReference>
<evidence type="ECO:0000313" key="10">
    <source>
        <dbReference type="Proteomes" id="UP000001977"/>
    </source>
</evidence>
<keyword evidence="4 6" id="KW-0547">Nucleotide-binding</keyword>
<dbReference type="NCBIfam" id="TIGR00636">
    <property type="entry name" value="PduO_Nterm"/>
    <property type="match status" value="1"/>
</dbReference>
<dbReference type="HOGENOM" id="CLU_083486_0_1_4"/>
<keyword evidence="3 6" id="KW-0808">Transferase</keyword>
<protein>
    <recommendedName>
        <fullName evidence="6">Cobalamin adenosyltransferase</fullName>
        <ecNumber evidence="6">2.5.1.-</ecNumber>
    </recommendedName>
</protein>
<reference evidence="9 10" key="1">
    <citation type="journal article" date="2006" name="J. Bacteriol.">
        <title>Comparison of the genome sequence of the poultry pathogen Bordetella avium with those of B. bronchiseptica, B. pertussis, and B. parapertussis reveals extensive diversity in surface structures associated with host interaction.</title>
        <authorList>
            <person name="Sebaihia M."/>
            <person name="Preston A."/>
            <person name="Maskell D.J."/>
            <person name="Kuzmiak H."/>
            <person name="Connell T.D."/>
            <person name="King N.D."/>
            <person name="Orndorff P.E."/>
            <person name="Miyamoto D.M."/>
            <person name="Thomson N.R."/>
            <person name="Harris D."/>
            <person name="Goble A."/>
            <person name="Lord A."/>
            <person name="Murphy L."/>
            <person name="Quail M.A."/>
            <person name="Rutter S."/>
            <person name="Squares R."/>
            <person name="Squares S."/>
            <person name="Woodward J."/>
            <person name="Parkhill J."/>
            <person name="Temple L.M."/>
        </authorList>
    </citation>
    <scope>NUCLEOTIDE SEQUENCE [LARGE SCALE GENOMIC DNA]</scope>
    <source>
        <strain evidence="9 10">197N</strain>
    </source>
</reference>